<dbReference type="AlphaFoldDB" id="A0A9P5YTC1"/>
<evidence type="ECO:0000313" key="1">
    <source>
        <dbReference type="EMBL" id="KAF9474776.1"/>
    </source>
</evidence>
<name>A0A9P5YTC1_9AGAR</name>
<gene>
    <name evidence="1" type="ORF">BDN70DRAFT_884449</name>
</gene>
<keyword evidence="2" id="KW-1185">Reference proteome</keyword>
<organism evidence="1 2">
    <name type="scientific">Pholiota conissans</name>
    <dbReference type="NCBI Taxonomy" id="109636"/>
    <lineage>
        <taxon>Eukaryota</taxon>
        <taxon>Fungi</taxon>
        <taxon>Dikarya</taxon>
        <taxon>Basidiomycota</taxon>
        <taxon>Agaricomycotina</taxon>
        <taxon>Agaricomycetes</taxon>
        <taxon>Agaricomycetidae</taxon>
        <taxon>Agaricales</taxon>
        <taxon>Agaricineae</taxon>
        <taxon>Strophariaceae</taxon>
        <taxon>Pholiota</taxon>
    </lineage>
</organism>
<dbReference type="EMBL" id="MU155362">
    <property type="protein sequence ID" value="KAF9474776.1"/>
    <property type="molecule type" value="Genomic_DNA"/>
</dbReference>
<reference evidence="1" key="1">
    <citation type="submission" date="2020-11" db="EMBL/GenBank/DDBJ databases">
        <authorList>
            <consortium name="DOE Joint Genome Institute"/>
            <person name="Ahrendt S."/>
            <person name="Riley R."/>
            <person name="Andreopoulos W."/>
            <person name="Labutti K."/>
            <person name="Pangilinan J."/>
            <person name="Ruiz-Duenas F.J."/>
            <person name="Barrasa J.M."/>
            <person name="Sanchez-Garcia M."/>
            <person name="Camarero S."/>
            <person name="Miyauchi S."/>
            <person name="Serrano A."/>
            <person name="Linde D."/>
            <person name="Babiker R."/>
            <person name="Drula E."/>
            <person name="Ayuso-Fernandez I."/>
            <person name="Pacheco R."/>
            <person name="Padilla G."/>
            <person name="Ferreira P."/>
            <person name="Barriuso J."/>
            <person name="Kellner H."/>
            <person name="Castanera R."/>
            <person name="Alfaro M."/>
            <person name="Ramirez L."/>
            <person name="Pisabarro A.G."/>
            <person name="Kuo A."/>
            <person name="Tritt A."/>
            <person name="Lipzen A."/>
            <person name="He G."/>
            <person name="Yan M."/>
            <person name="Ng V."/>
            <person name="Cullen D."/>
            <person name="Martin F."/>
            <person name="Rosso M.-N."/>
            <person name="Henrissat B."/>
            <person name="Hibbett D."/>
            <person name="Martinez A.T."/>
            <person name="Grigoriev I.V."/>
        </authorList>
    </citation>
    <scope>NUCLEOTIDE SEQUENCE</scope>
    <source>
        <strain evidence="1">CIRM-BRFM 674</strain>
    </source>
</reference>
<comment type="caution">
    <text evidence="1">The sequence shown here is derived from an EMBL/GenBank/DDBJ whole genome shotgun (WGS) entry which is preliminary data.</text>
</comment>
<sequence length="169" mass="19655">MILSVLILSKPDSKLPMDIDSLEDILDIKDIRRTLIDMHSLIYVPPPDVPSAVYLHHKAFGDFLMDKARSGRYYIDRKERHTTIVEGLVKLLQDINTSRFHHRHCVPFFIDHLQFHAQRRTLRSSVISSTASTAVIQVIGINNERNGGLKRRRVEDGCSEEYRIYKRRC</sequence>
<accession>A0A9P5YTC1</accession>
<evidence type="ECO:0000313" key="2">
    <source>
        <dbReference type="Proteomes" id="UP000807469"/>
    </source>
</evidence>
<protein>
    <submittedName>
        <fullName evidence="1">Uncharacterized protein</fullName>
    </submittedName>
</protein>
<dbReference type="Proteomes" id="UP000807469">
    <property type="component" value="Unassembled WGS sequence"/>
</dbReference>
<proteinExistence type="predicted"/>